<keyword evidence="2" id="KW-1185">Reference proteome</keyword>
<dbReference type="Proteomes" id="UP000006201">
    <property type="component" value="Unassembled WGS sequence"/>
</dbReference>
<dbReference type="HOGENOM" id="CLU_218050_0_0_6"/>
<evidence type="ECO:0000313" key="1">
    <source>
        <dbReference type="EMBL" id="EAR26468.1"/>
    </source>
</evidence>
<name>A4CFP1_9GAMM</name>
<dbReference type="EMBL" id="AAOH01000014">
    <property type="protein sequence ID" value="EAR26468.1"/>
    <property type="molecule type" value="Genomic_DNA"/>
</dbReference>
<sequence length="44" mass="5093">MHPVLQLFYIMNQAIQLPLGIHFRLTTQGQFIHAFIDGDIPPFI</sequence>
<dbReference type="AlphaFoldDB" id="A4CFP1"/>
<comment type="caution">
    <text evidence="1">The sequence shown here is derived from an EMBL/GenBank/DDBJ whole genome shotgun (WGS) entry which is preliminary data.</text>
</comment>
<proteinExistence type="predicted"/>
<accession>A4CFP1</accession>
<evidence type="ECO:0000313" key="2">
    <source>
        <dbReference type="Proteomes" id="UP000006201"/>
    </source>
</evidence>
<reference evidence="1 2" key="1">
    <citation type="submission" date="2006-02" db="EMBL/GenBank/DDBJ databases">
        <authorList>
            <person name="Moran M.A."/>
            <person name="Kjelleberg S."/>
            <person name="Egan S."/>
            <person name="Saunders N."/>
            <person name="Thomas T."/>
            <person name="Ferriera S."/>
            <person name="Johnson J."/>
            <person name="Kravitz S."/>
            <person name="Halpern A."/>
            <person name="Remington K."/>
            <person name="Beeson K."/>
            <person name="Tran B."/>
            <person name="Rogers Y.-H."/>
            <person name="Friedman R."/>
            <person name="Venter J.C."/>
        </authorList>
    </citation>
    <scope>NUCLEOTIDE SEQUENCE [LARGE SCALE GENOMIC DNA]</scope>
    <source>
        <strain evidence="1 2">D2</strain>
    </source>
</reference>
<protein>
    <submittedName>
        <fullName evidence="1">Uncharacterized protein</fullName>
    </submittedName>
</protein>
<organism evidence="1 2">
    <name type="scientific">Pseudoalteromonas tunicata D2</name>
    <dbReference type="NCBI Taxonomy" id="87626"/>
    <lineage>
        <taxon>Bacteria</taxon>
        <taxon>Pseudomonadati</taxon>
        <taxon>Pseudomonadota</taxon>
        <taxon>Gammaproteobacteria</taxon>
        <taxon>Alteromonadales</taxon>
        <taxon>Pseudoalteromonadaceae</taxon>
        <taxon>Pseudoalteromonas</taxon>
    </lineage>
</organism>
<gene>
    <name evidence="1" type="ORF">PTD2_04756</name>
</gene>